<keyword evidence="4 7" id="KW-0169">Cobalamin biosynthesis</keyword>
<dbReference type="GO" id="GO:0009236">
    <property type="term" value="P:cobalamin biosynthetic process"/>
    <property type="evidence" value="ECO:0007669"/>
    <property type="project" value="UniProtKB-UniRule"/>
</dbReference>
<evidence type="ECO:0000256" key="2">
    <source>
        <dbReference type="ARBA" id="ARBA00006205"/>
    </source>
</evidence>
<organism evidence="9 10">
    <name type="scientific">Methanomethylophilus alvi</name>
    <dbReference type="NCBI Taxonomy" id="1291540"/>
    <lineage>
        <taxon>Archaea</taxon>
        <taxon>Methanobacteriati</taxon>
        <taxon>Thermoplasmatota</taxon>
        <taxon>Thermoplasmata</taxon>
        <taxon>Methanomassiliicoccales</taxon>
        <taxon>Methanomethylophilaceae</taxon>
        <taxon>Methanomethylophilus</taxon>
    </lineage>
</organism>
<dbReference type="Gene3D" id="3.40.50.300">
    <property type="entry name" value="P-loop containing nucleotide triphosphate hydrolases"/>
    <property type="match status" value="1"/>
</dbReference>
<feature type="domain" description="CobQ/CobB/MinD/ParA nucleotide binding" evidence="8">
    <location>
        <begin position="5"/>
        <end position="224"/>
    </location>
</feature>
<dbReference type="InterPro" id="IPR047045">
    <property type="entry name" value="CobQ_N"/>
</dbReference>
<dbReference type="Proteomes" id="UP000273278">
    <property type="component" value="Chromosome"/>
</dbReference>
<proteinExistence type="inferred from homology"/>
<name>A0A3G3IHV1_9ARCH</name>
<dbReference type="HAMAP" id="MF_00028">
    <property type="entry name" value="CobQ"/>
    <property type="match status" value="1"/>
</dbReference>
<dbReference type="PANTHER" id="PTHR21343:SF1">
    <property type="entry name" value="COBYRIC ACID SYNTHASE"/>
    <property type="match status" value="1"/>
</dbReference>
<dbReference type="GO" id="GO:0015420">
    <property type="term" value="F:ABC-type vitamin B12 transporter activity"/>
    <property type="evidence" value="ECO:0007669"/>
    <property type="project" value="UniProtKB-UniRule"/>
</dbReference>
<evidence type="ECO:0000256" key="6">
    <source>
        <dbReference type="ARBA" id="ARBA00025166"/>
    </source>
</evidence>
<dbReference type="InterPro" id="IPR027417">
    <property type="entry name" value="P-loop_NTPase"/>
</dbReference>
<evidence type="ECO:0000256" key="3">
    <source>
        <dbReference type="ARBA" id="ARBA00014921"/>
    </source>
</evidence>
<evidence type="ECO:0000256" key="7">
    <source>
        <dbReference type="HAMAP-Rule" id="MF_00028"/>
    </source>
</evidence>
<dbReference type="GO" id="GO:0003824">
    <property type="term" value="F:catalytic activity"/>
    <property type="evidence" value="ECO:0007669"/>
    <property type="project" value="InterPro"/>
</dbReference>
<dbReference type="NCBIfam" id="NF001989">
    <property type="entry name" value="PRK00784.1"/>
    <property type="match status" value="1"/>
</dbReference>
<dbReference type="EMBL" id="CP017686">
    <property type="protein sequence ID" value="AYQ55124.1"/>
    <property type="molecule type" value="Genomic_DNA"/>
</dbReference>
<protein>
    <recommendedName>
        <fullName evidence="3 7">Probable cobyric acid synthase</fullName>
    </recommendedName>
</protein>
<sequence>MRSVLFLGTSSGAGKTTLDALYCRHLVRKGLKVAPFKASNLSLNSYVTEDGKEIGMGQAFQAWACGIEPTGDMNPVLMKPSGNGRMQIVLRGEPFMDTERGSYFPRDEIMEKACESFDRLAHDNDVVVCEGSGSPVELNLMDTDMANIGMMRARGIQSVLIGDIERGGVFAAVYGTWLLLPEDLRPLLKGFVINRFRGDASILESGIRKVEELTGMKCLGIVPYALLKFPEEDSLSDSKGSLGDGDIHDEFVKNLDELLDSAEEAGLDFEAIDRLLSA</sequence>
<dbReference type="GeneID" id="41321763"/>
<dbReference type="Pfam" id="PF01656">
    <property type="entry name" value="CbiA"/>
    <property type="match status" value="1"/>
</dbReference>
<dbReference type="UniPathway" id="UPA00148"/>
<dbReference type="InterPro" id="IPR002586">
    <property type="entry name" value="CobQ/CobB/MinD/ParA_Nub-bd_dom"/>
</dbReference>
<evidence type="ECO:0000256" key="4">
    <source>
        <dbReference type="ARBA" id="ARBA00022573"/>
    </source>
</evidence>
<dbReference type="SUPFAM" id="SSF52540">
    <property type="entry name" value="P-loop containing nucleoside triphosphate hydrolases"/>
    <property type="match status" value="1"/>
</dbReference>
<evidence type="ECO:0000259" key="8">
    <source>
        <dbReference type="Pfam" id="PF01656"/>
    </source>
</evidence>
<dbReference type="OMA" id="GQAFQAW"/>
<evidence type="ECO:0000313" key="10">
    <source>
        <dbReference type="Proteomes" id="UP000273278"/>
    </source>
</evidence>
<keyword evidence="5 7" id="KW-0315">Glutamine amidotransferase</keyword>
<dbReference type="InterPro" id="IPR004459">
    <property type="entry name" value="CobQ_synth"/>
</dbReference>
<reference evidence="9 10" key="1">
    <citation type="submission" date="2016-10" db="EMBL/GenBank/DDBJ databases">
        <title>Complete genome of the TMA-utilizing, human hosted archaeon Methanomethylophilus alvus Gen. nov, sp. nov., strain Mx-05, derived from a pure culture.</title>
        <authorList>
            <person name="Brugere J.-F."/>
            <person name="Ben Hania W."/>
            <person name="Chaudhary P.P."/>
            <person name="Gaci N."/>
            <person name="Borrel G."/>
            <person name="Cao Van Tuat L."/>
            <person name="Fardeau M.-L."/>
            <person name="Harris H.M.B."/>
            <person name="O'Toole P.W."/>
            <person name="Ollivier B."/>
        </authorList>
    </citation>
    <scope>NUCLEOTIDE SEQUENCE [LARGE SCALE GENOMIC DNA]</scope>
    <source>
        <strain evidence="9 10">Mx-05</strain>
    </source>
</reference>
<comment type="caution">
    <text evidence="7">Lacks conserved residue(s) required for the propagation of feature annotation.</text>
</comment>
<evidence type="ECO:0000313" key="9">
    <source>
        <dbReference type="EMBL" id="AYQ55124.1"/>
    </source>
</evidence>
<dbReference type="PANTHER" id="PTHR21343">
    <property type="entry name" value="DETHIOBIOTIN SYNTHETASE"/>
    <property type="match status" value="1"/>
</dbReference>
<comment type="pathway">
    <text evidence="1 7">Cofactor biosynthesis; adenosylcobalamin biosynthesis.</text>
</comment>
<comment type="similarity">
    <text evidence="2 7">Belongs to the CobB/CobQ family. CobQ subfamily.</text>
</comment>
<comment type="function">
    <text evidence="6 7">Catalyzes amidations at positions B, D, E, and G on adenosylcobyrinic A,C-diamide. NH(2) groups are provided by glutamine, and one molecule of ATP is hydrogenolyzed for each amidation.</text>
</comment>
<evidence type="ECO:0000256" key="1">
    <source>
        <dbReference type="ARBA" id="ARBA00004953"/>
    </source>
</evidence>
<gene>
    <name evidence="7" type="primary">cobQ</name>
    <name evidence="9" type="ORF">BKD89_04815</name>
</gene>
<dbReference type="CDD" id="cd05389">
    <property type="entry name" value="CobQ_N"/>
    <property type="match status" value="1"/>
</dbReference>
<dbReference type="RefSeq" id="WP_015504864.1">
    <property type="nucleotide sequence ID" value="NZ_CAYARL010000026.1"/>
</dbReference>
<accession>A0A3G3IHV1</accession>
<evidence type="ECO:0000256" key="5">
    <source>
        <dbReference type="ARBA" id="ARBA00022962"/>
    </source>
</evidence>
<dbReference type="AlphaFoldDB" id="A0A3G3IHV1"/>